<keyword evidence="6 9" id="KW-0067">ATP-binding</keyword>
<dbReference type="GO" id="GO:0005524">
    <property type="term" value="F:ATP binding"/>
    <property type="evidence" value="ECO:0007669"/>
    <property type="project" value="UniProtKB-UniRule"/>
</dbReference>
<keyword evidence="5 9" id="KW-0418">Kinase</keyword>
<evidence type="ECO:0000313" key="13">
    <source>
        <dbReference type="Proteomes" id="UP001236239"/>
    </source>
</evidence>
<dbReference type="GO" id="GO:0016260">
    <property type="term" value="P:selenocysteine biosynthetic process"/>
    <property type="evidence" value="ECO:0007669"/>
    <property type="project" value="InterPro"/>
</dbReference>
<evidence type="ECO:0000256" key="1">
    <source>
        <dbReference type="ARBA" id="ARBA00008026"/>
    </source>
</evidence>
<dbReference type="AlphaFoldDB" id="A0AAJ6NZS6"/>
<evidence type="ECO:0000259" key="11">
    <source>
        <dbReference type="Pfam" id="PF02769"/>
    </source>
</evidence>
<dbReference type="GO" id="GO:0000287">
    <property type="term" value="F:magnesium ion binding"/>
    <property type="evidence" value="ECO:0007669"/>
    <property type="project" value="UniProtKB-UniRule"/>
</dbReference>
<protein>
    <recommendedName>
        <fullName evidence="9">Selenide, water dikinase</fullName>
        <ecNumber evidence="9">2.7.9.3</ecNumber>
    </recommendedName>
    <alternativeName>
        <fullName evidence="9">Selenium donor protein</fullName>
    </alternativeName>
    <alternativeName>
        <fullName evidence="9">Selenophosphate synthase</fullName>
    </alternativeName>
</protein>
<dbReference type="Proteomes" id="UP001236239">
    <property type="component" value="Unassembled WGS sequence"/>
</dbReference>
<evidence type="ECO:0000256" key="7">
    <source>
        <dbReference type="ARBA" id="ARBA00022842"/>
    </source>
</evidence>
<feature type="binding site" description="in other chain" evidence="9">
    <location>
        <begin position="42"/>
        <end position="44"/>
    </location>
    <ligand>
        <name>ATP</name>
        <dbReference type="ChEBI" id="CHEBI:30616"/>
        <note>ligand shared between dimeric partners</note>
    </ligand>
</feature>
<gene>
    <name evidence="9 12" type="primary">selD</name>
    <name evidence="12" type="ORF">QJU93_00385</name>
</gene>
<accession>A0AAJ6NZS6</accession>
<dbReference type="NCBIfam" id="NF002098">
    <property type="entry name" value="PRK00943.1"/>
    <property type="match status" value="1"/>
</dbReference>
<dbReference type="InterPro" id="IPR036921">
    <property type="entry name" value="PurM-like_N_sf"/>
</dbReference>
<keyword evidence="7 9" id="KW-0460">Magnesium</keyword>
<comment type="similarity">
    <text evidence="1 9">Belongs to the selenophosphate synthase 1 family. Class I subfamily.</text>
</comment>
<evidence type="ECO:0000256" key="4">
    <source>
        <dbReference type="ARBA" id="ARBA00022741"/>
    </source>
</evidence>
<evidence type="ECO:0000256" key="9">
    <source>
        <dbReference type="HAMAP-Rule" id="MF_00625"/>
    </source>
</evidence>
<evidence type="ECO:0000256" key="6">
    <source>
        <dbReference type="ARBA" id="ARBA00022840"/>
    </source>
</evidence>
<feature type="binding site" description="in other chain" evidence="9">
    <location>
        <position position="85"/>
    </location>
    <ligand>
        <name>ATP</name>
        <dbReference type="ChEBI" id="CHEBI:30616"/>
        <note>ligand shared between dimeric partners</note>
    </ligand>
</feature>
<evidence type="ECO:0000256" key="2">
    <source>
        <dbReference type="ARBA" id="ARBA00022679"/>
    </source>
</evidence>
<name>A0AAJ6NZS6_9PAST</name>
<dbReference type="Gene3D" id="3.30.1330.10">
    <property type="entry name" value="PurM-like, N-terminal domain"/>
    <property type="match status" value="1"/>
</dbReference>
<evidence type="ECO:0000259" key="10">
    <source>
        <dbReference type="Pfam" id="PF00586"/>
    </source>
</evidence>
<dbReference type="FunFam" id="3.30.1330.10:FF:000003">
    <property type="entry name" value="Selenide, water dikinase"/>
    <property type="match status" value="1"/>
</dbReference>
<evidence type="ECO:0000256" key="3">
    <source>
        <dbReference type="ARBA" id="ARBA00022723"/>
    </source>
</evidence>
<feature type="active site" evidence="9">
    <location>
        <position position="13"/>
    </location>
</feature>
<comment type="function">
    <text evidence="9">Synthesizes selenophosphate from selenide and ATP.</text>
</comment>
<feature type="domain" description="PurM-like C-terminal" evidence="11">
    <location>
        <begin position="166"/>
        <end position="336"/>
    </location>
</feature>
<feature type="site" description="Important for catalytic activity" evidence="9">
    <location>
        <position position="16"/>
    </location>
</feature>
<feature type="binding site" evidence="9">
    <location>
        <begin position="133"/>
        <end position="135"/>
    </location>
    <ligand>
        <name>ATP</name>
        <dbReference type="ChEBI" id="CHEBI:30616"/>
        <note>ligand shared between dimeric partners</note>
    </ligand>
</feature>
<dbReference type="RefSeq" id="WP_306373491.1">
    <property type="nucleotide sequence ID" value="NZ_JASAYK010000001.1"/>
</dbReference>
<keyword evidence="3 9" id="KW-0479">Metal-binding</keyword>
<dbReference type="InterPro" id="IPR023061">
    <property type="entry name" value="SelD_I"/>
</dbReference>
<dbReference type="Pfam" id="PF00586">
    <property type="entry name" value="AIRS"/>
    <property type="match status" value="1"/>
</dbReference>
<feature type="binding site" evidence="9">
    <location>
        <position position="85"/>
    </location>
    <ligand>
        <name>Mg(2+)</name>
        <dbReference type="ChEBI" id="CHEBI:18420"/>
    </ligand>
</feature>
<dbReference type="GO" id="GO:0004756">
    <property type="term" value="F:selenide, water dikinase activity"/>
    <property type="evidence" value="ECO:0007669"/>
    <property type="project" value="UniProtKB-UniRule"/>
</dbReference>
<proteinExistence type="inferred from homology"/>
<feature type="binding site" evidence="9">
    <location>
        <position position="45"/>
    </location>
    <ligand>
        <name>Mg(2+)</name>
        <dbReference type="ChEBI" id="CHEBI:18420"/>
    </ligand>
</feature>
<comment type="caution">
    <text evidence="12">The sequence shown here is derived from an EMBL/GenBank/DDBJ whole genome shotgun (WGS) entry which is preliminary data.</text>
</comment>
<dbReference type="PANTHER" id="PTHR10256">
    <property type="entry name" value="SELENIDE, WATER DIKINASE"/>
    <property type="match status" value="1"/>
</dbReference>
<dbReference type="InterPro" id="IPR016188">
    <property type="entry name" value="PurM-like_N"/>
</dbReference>
<dbReference type="Pfam" id="PF02769">
    <property type="entry name" value="AIRS_C"/>
    <property type="match status" value="1"/>
</dbReference>
<feature type="binding site" description="in other chain" evidence="9">
    <location>
        <position position="62"/>
    </location>
    <ligand>
        <name>ATP</name>
        <dbReference type="ChEBI" id="CHEBI:30616"/>
        <note>ligand shared between dimeric partners</note>
    </ligand>
</feature>
<dbReference type="InterPro" id="IPR010918">
    <property type="entry name" value="PurM-like_C_dom"/>
</dbReference>
<keyword evidence="8 9" id="KW-0711">Selenium</keyword>
<keyword evidence="2 9" id="KW-0808">Transferase</keyword>
<dbReference type="NCBIfam" id="TIGR00476">
    <property type="entry name" value="selD"/>
    <property type="match status" value="1"/>
</dbReference>
<organism evidence="12 13">
    <name type="scientific">Phocoenobacter skyensis</name>
    <dbReference type="NCBI Taxonomy" id="97481"/>
    <lineage>
        <taxon>Bacteria</taxon>
        <taxon>Pseudomonadati</taxon>
        <taxon>Pseudomonadota</taxon>
        <taxon>Gammaproteobacteria</taxon>
        <taxon>Pasteurellales</taxon>
        <taxon>Pasteurellaceae</taxon>
        <taxon>Phocoenobacter</taxon>
    </lineage>
</organism>
<dbReference type="PANTHER" id="PTHR10256:SF0">
    <property type="entry name" value="INACTIVE SELENIDE, WATER DIKINASE-LIKE PROTEIN-RELATED"/>
    <property type="match status" value="1"/>
</dbReference>
<dbReference type="GO" id="GO:0005737">
    <property type="term" value="C:cytoplasm"/>
    <property type="evidence" value="ECO:0007669"/>
    <property type="project" value="TreeGrafter"/>
</dbReference>
<feature type="binding site" description="in other chain" evidence="9">
    <location>
        <position position="16"/>
    </location>
    <ligand>
        <name>ATP</name>
        <dbReference type="ChEBI" id="CHEBI:30616"/>
        <note>ligand shared between dimeric partners</note>
    </ligand>
</feature>
<comment type="catalytic activity">
    <reaction evidence="9">
        <text>hydrogenselenide + ATP + H2O = selenophosphate + AMP + phosphate + 2 H(+)</text>
        <dbReference type="Rhea" id="RHEA:18737"/>
        <dbReference type="ChEBI" id="CHEBI:15377"/>
        <dbReference type="ChEBI" id="CHEBI:15378"/>
        <dbReference type="ChEBI" id="CHEBI:16144"/>
        <dbReference type="ChEBI" id="CHEBI:29317"/>
        <dbReference type="ChEBI" id="CHEBI:30616"/>
        <dbReference type="ChEBI" id="CHEBI:43474"/>
        <dbReference type="ChEBI" id="CHEBI:456215"/>
        <dbReference type="EC" id="2.7.9.3"/>
    </reaction>
</comment>
<dbReference type="EC" id="2.7.9.3" evidence="9"/>
<feature type="binding site" evidence="9">
    <location>
        <position position="221"/>
    </location>
    <ligand>
        <name>Mg(2+)</name>
        <dbReference type="ChEBI" id="CHEBI:18420"/>
    </ligand>
</feature>
<evidence type="ECO:0000256" key="8">
    <source>
        <dbReference type="ARBA" id="ARBA00023266"/>
    </source>
</evidence>
<dbReference type="SUPFAM" id="SSF55326">
    <property type="entry name" value="PurM N-terminal domain-like"/>
    <property type="match status" value="1"/>
</dbReference>
<dbReference type="Gene3D" id="3.90.650.10">
    <property type="entry name" value="PurM-like C-terminal domain"/>
    <property type="match status" value="1"/>
</dbReference>
<evidence type="ECO:0000256" key="5">
    <source>
        <dbReference type="ARBA" id="ARBA00022777"/>
    </source>
</evidence>
<feature type="domain" description="PurM-like N-terminal" evidence="10">
    <location>
        <begin position="44"/>
        <end position="151"/>
    </location>
</feature>
<dbReference type="SUPFAM" id="SSF56042">
    <property type="entry name" value="PurM C-terminal domain-like"/>
    <property type="match status" value="1"/>
</dbReference>
<dbReference type="PIRSF" id="PIRSF036407">
    <property type="entry name" value="Selenphspht_syn"/>
    <property type="match status" value="1"/>
</dbReference>
<reference evidence="12" key="1">
    <citation type="journal article" date="2023" name="Front. Microbiol.">
        <title>Phylogeography and host specificity of Pasteurellaceae pathogenic to sea-farmed fish in the north-east Atlantic.</title>
        <authorList>
            <person name="Gulla S."/>
            <person name="Colquhoun D.J."/>
            <person name="Olsen A.B."/>
            <person name="Spilsberg B."/>
            <person name="Lagesen K."/>
            <person name="Aakesson C.P."/>
            <person name="Strom S."/>
            <person name="Manji F."/>
            <person name="Birkbeck T.H."/>
            <person name="Nilsen H.K."/>
        </authorList>
    </citation>
    <scope>NUCLEOTIDE SEQUENCE</scope>
    <source>
        <strain evidence="12">TW16_20</strain>
    </source>
</reference>
<dbReference type="InterPro" id="IPR004536">
    <property type="entry name" value="SPS/SelD"/>
</dbReference>
<dbReference type="EMBL" id="JASAYQ010000001">
    <property type="protein sequence ID" value="MDP8171828.1"/>
    <property type="molecule type" value="Genomic_DNA"/>
</dbReference>
<sequence length="339" mass="37370">MKNIMDFSKFGGCGCKLSSSVLDNILESGFGHQEKLLAGVDDQDDAAVYQLNNEKYIVSTLDFFTPVVNDPFYFGKIAAANSISDIYAMGGNPIFALSILGFPEKEVSPSIIKEIVKGAKVTCNNAGITIAGGHTVNLQNMIFGLSVNGTVLPHKIIRNKLTESECRIFITKKIGVGFLSMAEQKQIITERAYEDLVNIASELNSFGKILGNSNCVSAMTDITGFGLLGHLSRMCRGTKLQIRLNFNNIPVIQSAYDFIEQCKTGGGKRNWESFKEYVTPVEGIQRDILCDPQTNGGLLIAVHKKHIDNFLLLAEEFKQEIYDIGCVEERKYGELIKID</sequence>
<keyword evidence="4 9" id="KW-0547">Nucleotide-binding</keyword>
<dbReference type="HAMAP" id="MF_00625">
    <property type="entry name" value="SelD"/>
    <property type="match status" value="1"/>
</dbReference>
<comment type="cofactor">
    <cofactor evidence="9">
        <name>Mg(2+)</name>
        <dbReference type="ChEBI" id="CHEBI:18420"/>
    </cofactor>
    <text evidence="9">Binds 1 Mg(2+) ion per monomer.</text>
</comment>
<evidence type="ECO:0000313" key="12">
    <source>
        <dbReference type="EMBL" id="MDP8171828.1"/>
    </source>
</evidence>
<comment type="subunit">
    <text evidence="9">Homodimer.</text>
</comment>
<dbReference type="CDD" id="cd02195">
    <property type="entry name" value="SelD"/>
    <property type="match status" value="1"/>
</dbReference>
<dbReference type="InterPro" id="IPR036676">
    <property type="entry name" value="PurM-like_C_sf"/>
</dbReference>